<reference evidence="2" key="1">
    <citation type="submission" date="2022-11" db="EMBL/GenBank/DDBJ databases">
        <authorList>
            <person name="Petersen C."/>
        </authorList>
    </citation>
    <scope>NUCLEOTIDE SEQUENCE</scope>
    <source>
        <strain evidence="2">IBT 22155</strain>
    </source>
</reference>
<evidence type="ECO:0000313" key="2">
    <source>
        <dbReference type="EMBL" id="KAJ5142525.1"/>
    </source>
</evidence>
<sequence>MADNNSPDYKALFLQEKERRKQEEEKRKQEEEKRKDEERRRKLAEERSRPTTFAEFLCHSHNLLSQPLRVETPSRSTTGKIPLPTGKYCPTRLEHWTDCSTQQSKLYRSVYNYLQLTPGGPPRLFSSLPELEGLGRRLCRKPMSSEQELEAYERFAVEEHVHDIITELCKLPAARDEFGLGDGIQFSNHTNSLSENGAPEADASQPSSVHHPRPDQFCIHRVDRNTTSLLTSVEYKPPHKLSVAILRMGLRPMDLWKEMVRSNKIPTDQEAKLRYNAERLVCSALVQEYHVMIQEGLEYSYVTNGITRVLLRVPQDEPSTLYYYFCDPNSELNAAVEDSFQLPKTSVARTLCLCLMAFRSPARRQEWRNSIRPELPLWTTNFDHTRSQIPQAELPQTVPNSDSTTLEYTSPESGSDYELPSSPPDSPSAAARRVPTRSQASCAPSDVQHRSQSPDSSGSDSNQATGRKRDISQVTSSPSAQRAGRQRDSTNRRGNHAPYRDAKFCTQRCLLGLQSGGVLDECCPNVIRHRRSKDDLHHPISSEDLVRLLKAQLDENIDRCTPLGGCGAYGAPFKLTCVVYGYTVIGKGTTSGLWKEVSREAQVYQILRKAQGSAVPVFLGMIDLAKIYFLHGAGEIRHMLVMGWGGESTASMDLTPGLLQEIHKSNREVKALGITHEDLRRDNVLWNEELGRALIIDFHRSTLKGRPTLQRPRASKRRLPQSEIVDSKRLRVT</sequence>
<comment type="caution">
    <text evidence="2">The sequence shown here is derived from an EMBL/GenBank/DDBJ whole genome shotgun (WGS) entry which is preliminary data.</text>
</comment>
<dbReference type="Proteomes" id="UP001149079">
    <property type="component" value="Unassembled WGS sequence"/>
</dbReference>
<organism evidence="2 3">
    <name type="scientific">Penicillium bovifimosum</name>
    <dbReference type="NCBI Taxonomy" id="126998"/>
    <lineage>
        <taxon>Eukaryota</taxon>
        <taxon>Fungi</taxon>
        <taxon>Dikarya</taxon>
        <taxon>Ascomycota</taxon>
        <taxon>Pezizomycotina</taxon>
        <taxon>Eurotiomycetes</taxon>
        <taxon>Eurotiomycetidae</taxon>
        <taxon>Eurotiales</taxon>
        <taxon>Aspergillaceae</taxon>
        <taxon>Penicillium</taxon>
    </lineage>
</organism>
<evidence type="ECO:0008006" key="4">
    <source>
        <dbReference type="Google" id="ProtNLM"/>
    </source>
</evidence>
<dbReference type="SUPFAM" id="SSF56112">
    <property type="entry name" value="Protein kinase-like (PK-like)"/>
    <property type="match status" value="1"/>
</dbReference>
<keyword evidence="3" id="KW-1185">Reference proteome</keyword>
<proteinExistence type="predicted"/>
<evidence type="ECO:0000313" key="3">
    <source>
        <dbReference type="Proteomes" id="UP001149079"/>
    </source>
</evidence>
<dbReference type="Gene3D" id="1.10.510.10">
    <property type="entry name" value="Transferase(Phosphotransferase) domain 1"/>
    <property type="match status" value="1"/>
</dbReference>
<feature type="region of interest" description="Disordered" evidence="1">
    <location>
        <begin position="390"/>
        <end position="497"/>
    </location>
</feature>
<accession>A0A9W9H9Y7</accession>
<protein>
    <recommendedName>
        <fullName evidence="4">Protein kinase domain-containing protein</fullName>
    </recommendedName>
</protein>
<dbReference type="EMBL" id="JAPQKL010000002">
    <property type="protein sequence ID" value="KAJ5142525.1"/>
    <property type="molecule type" value="Genomic_DNA"/>
</dbReference>
<name>A0A9W9H9Y7_9EURO</name>
<feature type="region of interest" description="Disordered" evidence="1">
    <location>
        <begin position="1"/>
        <end position="46"/>
    </location>
</feature>
<feature type="compositionally biased region" description="Basic and acidic residues" evidence="1">
    <location>
        <begin position="15"/>
        <end position="46"/>
    </location>
</feature>
<feature type="compositionally biased region" description="Polar residues" evidence="1">
    <location>
        <begin position="397"/>
        <end position="413"/>
    </location>
</feature>
<dbReference type="RefSeq" id="XP_056524169.1">
    <property type="nucleotide sequence ID" value="XM_056662056.1"/>
</dbReference>
<dbReference type="OrthoDB" id="2156052at2759"/>
<dbReference type="InterPro" id="IPR011009">
    <property type="entry name" value="Kinase-like_dom_sf"/>
</dbReference>
<reference evidence="2" key="2">
    <citation type="journal article" date="2023" name="IMA Fungus">
        <title>Comparative genomic study of the Penicillium genus elucidates a diverse pangenome and 15 lateral gene transfer events.</title>
        <authorList>
            <person name="Petersen C."/>
            <person name="Sorensen T."/>
            <person name="Nielsen M.R."/>
            <person name="Sondergaard T.E."/>
            <person name="Sorensen J.L."/>
            <person name="Fitzpatrick D.A."/>
            <person name="Frisvad J.C."/>
            <person name="Nielsen K.L."/>
        </authorList>
    </citation>
    <scope>NUCLEOTIDE SEQUENCE</scope>
    <source>
        <strain evidence="2">IBT 22155</strain>
    </source>
</reference>
<dbReference type="GeneID" id="81401226"/>
<feature type="compositionally biased region" description="Low complexity" evidence="1">
    <location>
        <begin position="451"/>
        <end position="461"/>
    </location>
</feature>
<gene>
    <name evidence="2" type="ORF">N7515_001312</name>
</gene>
<dbReference type="AlphaFoldDB" id="A0A9W9H9Y7"/>
<feature type="region of interest" description="Disordered" evidence="1">
    <location>
        <begin position="189"/>
        <end position="215"/>
    </location>
</feature>
<evidence type="ECO:0000256" key="1">
    <source>
        <dbReference type="SAM" id="MobiDB-lite"/>
    </source>
</evidence>